<sequence length="1333" mass="147648">MASLLSYVPVVGRFLAGQAVKSIDLPSVEVHSVETDPEKRPRTLKHLLKANHINHSIIYHNLQFDNHMSHILCSAYVLGADSKQLYHIYDEEAKQLEPWKDSPSELLDEDWRDFLGDKRYQRAFVDFFEDALAMKHAYNWRGVVEEYMFKGDEPLINCLIGGLGHPLIQLGYAYEFDSREMAIEALALSASQYNYLHKYTDDPAYTEKAPFSSTSPTELLNKLASDTRFDKLFKSPGFQNIDPLFEKHESLVLEYWNAWEIRSDPVKQFQESQEAAVALLVATVAPGTHAYNFFLCHVLTTSHAARILFPFLPPKYHIPLVRQWWLLTLAVYIAVLRPKIDPDFVPGDLKGKGWKYVQDKALTGPWNTDAHYVKAIRSIQEMSKTWGDVHERYLAAAVRFADDFSGSLTQQATWNPTIAPFSRMKRAVIDDSDDDDYTEQQQKQPAKRTRSSKSINHTNNLDSFVISSSPDPKRVVPTKAPTASPSPIRRRATTTRSVKAPPAKSPSASPVKRTSEEKTKSGDLRTLFSRQAAATQKNNTANSQTGTASTYSSADLKRDALLLLDDILSDPIDDFDDEDDIPLSKTSSVAQKRVKENGNGVPQGSSSVMLNGGGGGKFLRQKSIIPPTEDENDARPWSERFAPVNLDELAVHKRKVADIRKWLDDVYAGRLRQRLLVLKGAAGTGKTTTVRLLAKELGCDVLEWRNPTTNSFGMPGQAYQSAAGQFEEFLGRGGKFGQLDIKGDEEQEEEELPTPVITRSGSGSEKRMILVEEFPNTFARSSTALLSFRNSILQYLAANMPPSISRGNREPATPIVMVVSETLLTTASASADSFTAHRLLGPEILKHPGTGVIEFNPIAPTLLAKALELIVQKEARKSGRRRTPGPLVLQRLGEIGDIRSAISSLEFLCVKGDNDADWGSKVAFTKPKRGSRDVPPLTKDEQKSLELVSQRESTLGLFHAIGKVVYNKRDSSPSAGTPEAAVETLPDFMTHLARPRPSEVSVDTLMDETGTDTQTFISALHENYPLSCEQSGPRDQNSSIDYINGCLDYLSESDLLCPSWDIFFGGSNGSGGGGSYLGKDSGSHILRQDEMAFQVAVRGMLFSLPYPVKRQKHPTGRAGGGNDAYKMFYPTYLKLWRTKEELEGLTDMWATKMLKGEFITTTLPPSPPTSGALMFARKGGGLSPSKTKTINQRQQASANPPPPLLSLGSAARQELVLERLPYMAHIARHRQTTQDTTKDLERIVSFRGIGAIGNGEDDDDNNNDDEDDTFAKDAAKSWATDRPTEEATPKKKRGAGVGRGLGAIFHGGTNKPEEELEPPTMQSLFISDDDIED</sequence>
<keyword evidence="1" id="KW-0560">Oxidoreductase</keyword>
<dbReference type="Pfam" id="PF03215">
    <property type="entry name" value="Rad17"/>
    <property type="match status" value="1"/>
</dbReference>
<dbReference type="PANTHER" id="PTHR35870">
    <property type="entry name" value="PROTEIN, PUTATIVE (AFU_ORTHOLOGUE AFUA_5G03330)-RELATED"/>
    <property type="match status" value="1"/>
</dbReference>
<feature type="region of interest" description="Disordered" evidence="2">
    <location>
        <begin position="1177"/>
        <end position="1207"/>
    </location>
</feature>
<organism evidence="4 5">
    <name type="scientific">Podospora fimiseda</name>
    <dbReference type="NCBI Taxonomy" id="252190"/>
    <lineage>
        <taxon>Eukaryota</taxon>
        <taxon>Fungi</taxon>
        <taxon>Dikarya</taxon>
        <taxon>Ascomycota</taxon>
        <taxon>Pezizomycotina</taxon>
        <taxon>Sordariomycetes</taxon>
        <taxon>Sordariomycetidae</taxon>
        <taxon>Sordariales</taxon>
        <taxon>Podosporaceae</taxon>
        <taxon>Podospora</taxon>
    </lineage>
</organism>
<dbReference type="Pfam" id="PF14027">
    <property type="entry name" value="Questin_oxidase"/>
    <property type="match status" value="1"/>
</dbReference>
<reference evidence="4" key="2">
    <citation type="submission" date="2023-05" db="EMBL/GenBank/DDBJ databases">
        <authorList>
            <consortium name="Lawrence Berkeley National Laboratory"/>
            <person name="Steindorff A."/>
            <person name="Hensen N."/>
            <person name="Bonometti L."/>
            <person name="Westerberg I."/>
            <person name="Brannstrom I.O."/>
            <person name="Guillou S."/>
            <person name="Cros-Aarteil S."/>
            <person name="Calhoun S."/>
            <person name="Haridas S."/>
            <person name="Kuo A."/>
            <person name="Mondo S."/>
            <person name="Pangilinan J."/>
            <person name="Riley R."/>
            <person name="Labutti K."/>
            <person name="Andreopoulos B."/>
            <person name="Lipzen A."/>
            <person name="Chen C."/>
            <person name="Yanf M."/>
            <person name="Daum C."/>
            <person name="Ng V."/>
            <person name="Clum A."/>
            <person name="Ohm R."/>
            <person name="Martin F."/>
            <person name="Silar P."/>
            <person name="Natvig D."/>
            <person name="Lalanne C."/>
            <person name="Gautier V."/>
            <person name="Ament-Velasquez S.L."/>
            <person name="Kruys A."/>
            <person name="Hutchinson M.I."/>
            <person name="Powell A.J."/>
            <person name="Barry K."/>
            <person name="Miller A.N."/>
            <person name="Grigoriev I.V."/>
            <person name="Debuchy R."/>
            <person name="Gladieux P."/>
            <person name="Thoren M.H."/>
            <person name="Johannesson H."/>
        </authorList>
    </citation>
    <scope>NUCLEOTIDE SEQUENCE</scope>
    <source>
        <strain evidence="4">CBS 990.96</strain>
    </source>
</reference>
<proteinExistence type="predicted"/>
<protein>
    <submittedName>
        <fullName evidence="4">Cell cycle checkpoint protein RAD17</fullName>
    </submittedName>
</protein>
<evidence type="ECO:0000313" key="5">
    <source>
        <dbReference type="Proteomes" id="UP001301958"/>
    </source>
</evidence>
<dbReference type="Gene3D" id="3.40.50.300">
    <property type="entry name" value="P-loop containing nucleotide triphosphate hydrolases"/>
    <property type="match status" value="1"/>
</dbReference>
<evidence type="ECO:0000256" key="2">
    <source>
        <dbReference type="SAM" id="MobiDB-lite"/>
    </source>
</evidence>
<feature type="region of interest" description="Disordered" evidence="2">
    <location>
        <begin position="1250"/>
        <end position="1333"/>
    </location>
</feature>
<name>A0AAN7BWW2_9PEZI</name>
<comment type="caution">
    <text evidence="4">The sequence shown here is derived from an EMBL/GenBank/DDBJ whole genome shotgun (WGS) entry which is preliminary data.</text>
</comment>
<dbReference type="InterPro" id="IPR025337">
    <property type="entry name" value="Questin_oxidase-like"/>
</dbReference>
<dbReference type="InterPro" id="IPR057927">
    <property type="entry name" value="RAD24-like_helical"/>
</dbReference>
<evidence type="ECO:0000256" key="1">
    <source>
        <dbReference type="ARBA" id="ARBA00023002"/>
    </source>
</evidence>
<dbReference type="SUPFAM" id="SSF52540">
    <property type="entry name" value="P-loop containing nucleoside triphosphate hydrolases"/>
    <property type="match status" value="1"/>
</dbReference>
<keyword evidence="5" id="KW-1185">Reference proteome</keyword>
<feature type="compositionally biased region" description="Acidic residues" evidence="2">
    <location>
        <begin position="1255"/>
        <end position="1268"/>
    </location>
</feature>
<feature type="domain" description="Checkpoint protein RAD24-like helical bundle" evidence="3">
    <location>
        <begin position="952"/>
        <end position="1056"/>
    </location>
</feature>
<dbReference type="EMBL" id="MU865295">
    <property type="protein sequence ID" value="KAK4231040.1"/>
    <property type="molecule type" value="Genomic_DNA"/>
</dbReference>
<dbReference type="GO" id="GO:0016491">
    <property type="term" value="F:oxidoreductase activity"/>
    <property type="evidence" value="ECO:0007669"/>
    <property type="project" value="UniProtKB-KW"/>
</dbReference>
<dbReference type="InterPro" id="IPR027417">
    <property type="entry name" value="P-loop_NTPase"/>
</dbReference>
<feature type="compositionally biased region" description="Basic and acidic residues" evidence="2">
    <location>
        <begin position="513"/>
        <end position="523"/>
    </location>
</feature>
<dbReference type="Pfam" id="PF25812">
    <property type="entry name" value="RAD24_helical"/>
    <property type="match status" value="1"/>
</dbReference>
<feature type="region of interest" description="Disordered" evidence="2">
    <location>
        <begin position="432"/>
        <end position="526"/>
    </location>
</feature>
<accession>A0AAN7BWW2</accession>
<gene>
    <name evidence="4" type="ORF">QBC38DRAFT_533967</name>
</gene>
<feature type="compositionally biased region" description="Low complexity" evidence="2">
    <location>
        <begin position="497"/>
        <end position="512"/>
    </location>
</feature>
<feature type="compositionally biased region" description="Polar residues" evidence="2">
    <location>
        <begin position="452"/>
        <end position="470"/>
    </location>
</feature>
<feature type="region of interest" description="Disordered" evidence="2">
    <location>
        <begin position="574"/>
        <end position="608"/>
    </location>
</feature>
<feature type="compositionally biased region" description="Polar residues" evidence="2">
    <location>
        <begin position="1184"/>
        <end position="1195"/>
    </location>
</feature>
<evidence type="ECO:0000313" key="4">
    <source>
        <dbReference type="EMBL" id="KAK4231040.1"/>
    </source>
</evidence>
<reference evidence="4" key="1">
    <citation type="journal article" date="2023" name="Mol. Phylogenet. Evol.">
        <title>Genome-scale phylogeny and comparative genomics of the fungal order Sordariales.</title>
        <authorList>
            <person name="Hensen N."/>
            <person name="Bonometti L."/>
            <person name="Westerberg I."/>
            <person name="Brannstrom I.O."/>
            <person name="Guillou S."/>
            <person name="Cros-Aarteil S."/>
            <person name="Calhoun S."/>
            <person name="Haridas S."/>
            <person name="Kuo A."/>
            <person name="Mondo S."/>
            <person name="Pangilinan J."/>
            <person name="Riley R."/>
            <person name="LaButti K."/>
            <person name="Andreopoulos B."/>
            <person name="Lipzen A."/>
            <person name="Chen C."/>
            <person name="Yan M."/>
            <person name="Daum C."/>
            <person name="Ng V."/>
            <person name="Clum A."/>
            <person name="Steindorff A."/>
            <person name="Ohm R.A."/>
            <person name="Martin F."/>
            <person name="Silar P."/>
            <person name="Natvig D.O."/>
            <person name="Lalanne C."/>
            <person name="Gautier V."/>
            <person name="Ament-Velasquez S.L."/>
            <person name="Kruys A."/>
            <person name="Hutchinson M.I."/>
            <person name="Powell A.J."/>
            <person name="Barry K."/>
            <person name="Miller A.N."/>
            <person name="Grigoriev I.V."/>
            <person name="Debuchy R."/>
            <person name="Gladieux P."/>
            <person name="Hiltunen Thoren M."/>
            <person name="Johannesson H."/>
        </authorList>
    </citation>
    <scope>NUCLEOTIDE SEQUENCE</scope>
    <source>
        <strain evidence="4">CBS 990.96</strain>
    </source>
</reference>
<evidence type="ECO:0000259" key="3">
    <source>
        <dbReference type="Pfam" id="PF25812"/>
    </source>
</evidence>
<dbReference type="PANTHER" id="PTHR35870:SF6">
    <property type="entry name" value="MGS207 PROTEIN"/>
    <property type="match status" value="1"/>
</dbReference>
<dbReference type="Proteomes" id="UP001301958">
    <property type="component" value="Unassembled WGS sequence"/>
</dbReference>